<accession>X1BDY2</accession>
<protein>
    <submittedName>
        <fullName evidence="1">Uncharacterized protein</fullName>
    </submittedName>
</protein>
<name>X1BDY2_9ZZZZ</name>
<sequence>MNIAKAQSLGKLAELIKEIEQTPKVDVIIMSPEVWGQVKKALPDEPRDMTKPGCHLGALRVFLHPYLGDVIVYGSS</sequence>
<evidence type="ECO:0000313" key="1">
    <source>
        <dbReference type="EMBL" id="GAG93225.1"/>
    </source>
</evidence>
<gene>
    <name evidence="1" type="ORF">S01H4_36543</name>
</gene>
<dbReference type="EMBL" id="BART01019550">
    <property type="protein sequence ID" value="GAG93225.1"/>
    <property type="molecule type" value="Genomic_DNA"/>
</dbReference>
<comment type="caution">
    <text evidence="1">The sequence shown here is derived from an EMBL/GenBank/DDBJ whole genome shotgun (WGS) entry which is preliminary data.</text>
</comment>
<proteinExistence type="predicted"/>
<dbReference type="AlphaFoldDB" id="X1BDY2"/>
<organism evidence="1">
    <name type="scientific">marine sediment metagenome</name>
    <dbReference type="NCBI Taxonomy" id="412755"/>
    <lineage>
        <taxon>unclassified sequences</taxon>
        <taxon>metagenomes</taxon>
        <taxon>ecological metagenomes</taxon>
    </lineage>
</organism>
<feature type="non-terminal residue" evidence="1">
    <location>
        <position position="76"/>
    </location>
</feature>
<reference evidence="1" key="1">
    <citation type="journal article" date="2014" name="Front. Microbiol.">
        <title>High frequency of phylogenetically diverse reductive dehalogenase-homologous genes in deep subseafloor sedimentary metagenomes.</title>
        <authorList>
            <person name="Kawai M."/>
            <person name="Futagami T."/>
            <person name="Toyoda A."/>
            <person name="Takaki Y."/>
            <person name="Nishi S."/>
            <person name="Hori S."/>
            <person name="Arai W."/>
            <person name="Tsubouchi T."/>
            <person name="Morono Y."/>
            <person name="Uchiyama I."/>
            <person name="Ito T."/>
            <person name="Fujiyama A."/>
            <person name="Inagaki F."/>
            <person name="Takami H."/>
        </authorList>
    </citation>
    <scope>NUCLEOTIDE SEQUENCE</scope>
    <source>
        <strain evidence="1">Expedition CK06-06</strain>
    </source>
</reference>